<protein>
    <submittedName>
        <fullName evidence="2">F-box domain-containing protein</fullName>
    </submittedName>
</protein>
<evidence type="ECO:0000313" key="1">
    <source>
        <dbReference type="Proteomes" id="UP000046392"/>
    </source>
</evidence>
<dbReference type="AlphaFoldDB" id="A0A0N5BRR9"/>
<dbReference type="Proteomes" id="UP000046392">
    <property type="component" value="Unplaced"/>
</dbReference>
<dbReference type="WBParaSite" id="SPAL_0000856400.1">
    <property type="protein sequence ID" value="SPAL_0000856400.1"/>
    <property type="gene ID" value="SPAL_0000856400"/>
</dbReference>
<sequence>MEEKRITYVSVHYVKCTIFSSTNIRLSKINNSRSLQNERYDYRDIEKLEVDISLEGPHLLEENMKEGGKKVSELLRKIPHIKALHLKFLQRPFAEYLFQFFIKEIRCHNISILKVFFNDQLKCLYHNIPTINNSTFFKNFGNLRVVQIVVIYEILHSDIKELIDAVSVIKGVTIEIIHKYSFDNVKECLYKRKCINNNSGCICESKSGVLDIISYVIHKQIYLSIPKTKPNLFNFIEVFPTMTTLDFGFLRKLHIKLFSYIELREFAEFLPHMSNLEVLSLHIQVNTDSMLCQFASIPQMARSKWVKLCPEMNSSDSTLFDNLIIKESKSHSYKSFQNLKKLRTIQLTLDIFNASVGHLVFESYRKNPPIVKKYKRLYNIEIFSFLSKAPRTVENLYLCRIPEFKYLSSYLLNEYFPNLTFLCLGEIYNYEKECLVNLKNLKIFVSHYKNVFVLPENIETCMLCINYYSSNEELQLNRELFSQYYKYLKHFTKEYTLNGSIKGKIFFNHYQDYLSVKRYFSDIEEMAFGK</sequence>
<keyword evidence="1" id="KW-1185">Reference proteome</keyword>
<evidence type="ECO:0000313" key="2">
    <source>
        <dbReference type="WBParaSite" id="SPAL_0000856400.1"/>
    </source>
</evidence>
<name>A0A0N5BRR9_STREA</name>
<accession>A0A0N5BRR9</accession>
<organism evidence="1 2">
    <name type="scientific">Strongyloides papillosus</name>
    <name type="common">Intestinal threadworm</name>
    <dbReference type="NCBI Taxonomy" id="174720"/>
    <lineage>
        <taxon>Eukaryota</taxon>
        <taxon>Metazoa</taxon>
        <taxon>Ecdysozoa</taxon>
        <taxon>Nematoda</taxon>
        <taxon>Chromadorea</taxon>
        <taxon>Rhabditida</taxon>
        <taxon>Tylenchina</taxon>
        <taxon>Panagrolaimomorpha</taxon>
        <taxon>Strongyloidoidea</taxon>
        <taxon>Strongyloididae</taxon>
        <taxon>Strongyloides</taxon>
    </lineage>
</organism>
<reference evidence="2" key="1">
    <citation type="submission" date="2017-02" db="UniProtKB">
        <authorList>
            <consortium name="WormBaseParasite"/>
        </authorList>
    </citation>
    <scope>IDENTIFICATION</scope>
</reference>
<proteinExistence type="predicted"/>